<name>A0A7V8LP19_9MYCO</name>
<organism evidence="2 4">
    <name type="scientific">Mycobacteroides immunogenum</name>
    <dbReference type="NCBI Taxonomy" id="83262"/>
    <lineage>
        <taxon>Bacteria</taxon>
        <taxon>Bacillati</taxon>
        <taxon>Actinomycetota</taxon>
        <taxon>Actinomycetes</taxon>
        <taxon>Mycobacteriales</taxon>
        <taxon>Mycobacteriaceae</taxon>
        <taxon>Mycobacteroides</taxon>
    </lineage>
</organism>
<dbReference type="RefSeq" id="WP_043076734.1">
    <property type="nucleotide sequence ID" value="NZ_CP011530.1"/>
</dbReference>
<dbReference type="AlphaFoldDB" id="A0A7V8LP19"/>
<reference evidence="4 5" key="1">
    <citation type="submission" date="2015-09" db="EMBL/GenBank/DDBJ databases">
        <title>Genome Sequences of Mycobacterium immunogenum Isolates, Recuperated from a Chloraminated Drinking Water Distribution System Simulator Subjected to Episodes of Nitrification.</title>
        <authorList>
            <person name="Gomez-Alvarez V."/>
            <person name="Revetta R.P."/>
        </authorList>
    </citation>
    <scope>NUCLEOTIDE SEQUENCE [LARGE SCALE GENOMIC DNA]</scope>
    <source>
        <strain evidence="2 4">H008</strain>
        <strain evidence="3 5">H076</strain>
    </source>
</reference>
<dbReference type="Proteomes" id="UP000037843">
    <property type="component" value="Unassembled WGS sequence"/>
</dbReference>
<dbReference type="KEGG" id="miz:BAB75_23880"/>
<dbReference type="InterPro" id="IPR010621">
    <property type="entry name" value="DUF1214"/>
</dbReference>
<dbReference type="Pfam" id="PF06742">
    <property type="entry name" value="DUF1214"/>
    <property type="match status" value="1"/>
</dbReference>
<accession>A0A7V8LP19</accession>
<comment type="caution">
    <text evidence="2">The sequence shown here is derived from an EMBL/GenBank/DDBJ whole genome shotgun (WGS) entry which is preliminary data.</text>
</comment>
<dbReference type="OrthoDB" id="3204158at2"/>
<dbReference type="EMBL" id="LJFS01000004">
    <property type="protein sequence ID" value="KPG36335.1"/>
    <property type="molecule type" value="Genomic_DNA"/>
</dbReference>
<evidence type="ECO:0000313" key="3">
    <source>
        <dbReference type="EMBL" id="KPG36335.1"/>
    </source>
</evidence>
<proteinExistence type="predicted"/>
<evidence type="ECO:0000313" key="5">
    <source>
        <dbReference type="Proteomes" id="UP000037962"/>
    </source>
</evidence>
<gene>
    <name evidence="2" type="ORF">AN908_14415</name>
    <name evidence="3" type="ORF">AN912_04665</name>
</gene>
<evidence type="ECO:0000313" key="2">
    <source>
        <dbReference type="EMBL" id="KPG10528.1"/>
    </source>
</evidence>
<sequence>MANEWGPHTVESWGFVQRTLQDLNTTLRNGAIDESEQLEAARFLARVMTLSTEMTLDADPDNPWFLDMCTAGRMVGGPNPDGNYYLAMVGGGRTYRLTGHRGTSVYLGIQILAGIGMEPRRMAAFVSDTDLVLDKAGAFDLVLSSVRPADDVLAGAQWVQTPPDVSSFVVREYIADATEEVPATLEIEVLDPGPPTRITDEELAERFTSMAWAMIKLSTLHLTIKPELLEQPNVFVTASAQVVGVADANPDNLYMIGTFVLAPDETLTLEFAPPAVRYWNVTLENIFHELLEPRRRHSSVSNKGVRPDADGLVRIAIGASDQGLGHWLDTGGRRRGFVIVRWLDNPEAPAVKVAVRSEGDR</sequence>
<protein>
    <recommendedName>
        <fullName evidence="1">DUF1214 domain-containing protein</fullName>
    </recommendedName>
</protein>
<dbReference type="EMBL" id="LJFO01000007">
    <property type="protein sequence ID" value="KPG10528.1"/>
    <property type="molecule type" value="Genomic_DNA"/>
</dbReference>
<evidence type="ECO:0000313" key="4">
    <source>
        <dbReference type="Proteomes" id="UP000037843"/>
    </source>
</evidence>
<dbReference type="SUPFAM" id="SSF160935">
    <property type="entry name" value="VPA0735-like"/>
    <property type="match status" value="1"/>
</dbReference>
<dbReference type="GeneID" id="45766912"/>
<keyword evidence="5" id="KW-1185">Reference proteome</keyword>
<evidence type="ECO:0000259" key="1">
    <source>
        <dbReference type="Pfam" id="PF06742"/>
    </source>
</evidence>
<feature type="domain" description="DUF1214" evidence="1">
    <location>
        <begin position="266"/>
        <end position="343"/>
    </location>
</feature>
<dbReference type="Proteomes" id="UP000037962">
    <property type="component" value="Unassembled WGS sequence"/>
</dbReference>